<dbReference type="Proteomes" id="UP001057402">
    <property type="component" value="Chromosome 6"/>
</dbReference>
<accession>A0ACB9QJK1</accession>
<proteinExistence type="predicted"/>
<dbReference type="EMBL" id="CM042885">
    <property type="protein sequence ID" value="KAI4363848.1"/>
    <property type="molecule type" value="Genomic_DNA"/>
</dbReference>
<reference evidence="2" key="1">
    <citation type="journal article" date="2023" name="Front. Plant Sci.">
        <title>Chromosomal-level genome assembly of Melastoma candidum provides insights into trichome evolution.</title>
        <authorList>
            <person name="Zhong Y."/>
            <person name="Wu W."/>
            <person name="Sun C."/>
            <person name="Zou P."/>
            <person name="Liu Y."/>
            <person name="Dai S."/>
            <person name="Zhou R."/>
        </authorList>
    </citation>
    <scope>NUCLEOTIDE SEQUENCE [LARGE SCALE GENOMIC DNA]</scope>
</reference>
<comment type="caution">
    <text evidence="1">The sequence shown here is derived from an EMBL/GenBank/DDBJ whole genome shotgun (WGS) entry which is preliminary data.</text>
</comment>
<evidence type="ECO:0000313" key="2">
    <source>
        <dbReference type="Proteomes" id="UP001057402"/>
    </source>
</evidence>
<gene>
    <name evidence="1" type="ORF">MLD38_020014</name>
</gene>
<sequence length="94" mass="10171">MSSFSAARSVLRRASTIRNAASKGSSQATASHPPFRASTSNSRLSSRRIFRSPVEMSFCVETMLPYHTATSSALMNSMLSISQHGYGWLPEVGS</sequence>
<keyword evidence="2" id="KW-1185">Reference proteome</keyword>
<protein>
    <submittedName>
        <fullName evidence="1">Uncharacterized protein</fullName>
    </submittedName>
</protein>
<evidence type="ECO:0000313" key="1">
    <source>
        <dbReference type="EMBL" id="KAI4363848.1"/>
    </source>
</evidence>
<name>A0ACB9QJK1_9MYRT</name>
<organism evidence="1 2">
    <name type="scientific">Melastoma candidum</name>
    <dbReference type="NCBI Taxonomy" id="119954"/>
    <lineage>
        <taxon>Eukaryota</taxon>
        <taxon>Viridiplantae</taxon>
        <taxon>Streptophyta</taxon>
        <taxon>Embryophyta</taxon>
        <taxon>Tracheophyta</taxon>
        <taxon>Spermatophyta</taxon>
        <taxon>Magnoliopsida</taxon>
        <taxon>eudicotyledons</taxon>
        <taxon>Gunneridae</taxon>
        <taxon>Pentapetalae</taxon>
        <taxon>rosids</taxon>
        <taxon>malvids</taxon>
        <taxon>Myrtales</taxon>
        <taxon>Melastomataceae</taxon>
        <taxon>Melastomatoideae</taxon>
        <taxon>Melastomateae</taxon>
        <taxon>Melastoma</taxon>
    </lineage>
</organism>